<organism evidence="4">
    <name type="scientific">Methyloraptor flagellatus</name>
    <dbReference type="NCBI Taxonomy" id="3162530"/>
    <lineage>
        <taxon>Bacteria</taxon>
        <taxon>Pseudomonadati</taxon>
        <taxon>Pseudomonadota</taxon>
        <taxon>Alphaproteobacteria</taxon>
        <taxon>Hyphomicrobiales</taxon>
        <taxon>Ancalomicrobiaceae</taxon>
        <taxon>Methyloraptor</taxon>
    </lineage>
</organism>
<dbReference type="InterPro" id="IPR014569">
    <property type="entry name" value="Ubq_cyt-c_CBP3-rel"/>
</dbReference>
<dbReference type="PANTHER" id="PTHR12184:SF1">
    <property type="entry name" value="UBIQUINOL-CYTOCHROME-C REDUCTASE COMPLEX ASSEMBLY FACTOR 1"/>
    <property type="match status" value="1"/>
</dbReference>
<feature type="domain" description="Ubiquinol-cytochrome c chaperone" evidence="3">
    <location>
        <begin position="33"/>
        <end position="176"/>
    </location>
</feature>
<evidence type="ECO:0000259" key="3">
    <source>
        <dbReference type="Pfam" id="PF03981"/>
    </source>
</evidence>
<gene>
    <name evidence="4" type="ORF">ABS361_10375</name>
</gene>
<dbReference type="AlphaFoldDB" id="A0AAU7XFM6"/>
<dbReference type="InterPro" id="IPR007129">
    <property type="entry name" value="Ubiqinol_cyt_c_chaperone_CPB3"/>
</dbReference>
<name>A0AAU7XFM6_9HYPH</name>
<dbReference type="PIRSF" id="PIRSF032079">
    <property type="entry name" value="UCP032079"/>
    <property type="match status" value="1"/>
</dbReference>
<dbReference type="PANTHER" id="PTHR12184">
    <property type="entry name" value="UBIQUINOL-CYTOCHROME C REDUCTASE COMPLEX ASSEMBLY FACTOR 1 FAMILY MEMBER"/>
    <property type="match status" value="1"/>
</dbReference>
<sequence>MILSLFRRKAPDPSEALYDAIVAAARQPALYLDAGVPDSVEGRFEMLVLHMALAVDRLAADARSGEEETKGPSPLAQALVDRFFLELDRSLREMGIGDVAIPKRMKKLAAAYNGRLQAYTAALDAGDRAGLEAAFCRNVFPGAAPPPSGVPVLATYAVAARACLAATSLQHMEAGKLPRPDPAYPDLARAVPA</sequence>
<evidence type="ECO:0000256" key="1">
    <source>
        <dbReference type="ARBA" id="ARBA00006407"/>
    </source>
</evidence>
<dbReference type="KEGG" id="mflg:ABS361_10375"/>
<dbReference type="Pfam" id="PF03981">
    <property type="entry name" value="Ubiq_cyt_C_chap"/>
    <property type="match status" value="1"/>
</dbReference>
<proteinExistence type="inferred from homology"/>
<dbReference type="RefSeq" id="WP_407051664.1">
    <property type="nucleotide sequence ID" value="NZ_CP158568.1"/>
</dbReference>
<comment type="similarity">
    <text evidence="1">Belongs to the CBP3 family.</text>
</comment>
<comment type="similarity">
    <text evidence="2">Belongs to the UPF0174 family.</text>
</comment>
<evidence type="ECO:0000256" key="2">
    <source>
        <dbReference type="ARBA" id="ARBA00006436"/>
    </source>
</evidence>
<dbReference type="InterPro" id="IPR021150">
    <property type="entry name" value="Ubiq_cyt_c_chap"/>
</dbReference>
<accession>A0AAU7XFM6</accession>
<reference evidence="4" key="1">
    <citation type="submission" date="2024-06" db="EMBL/GenBank/DDBJ databases">
        <title>Methylostella associata gen. nov., sp. nov., a novel Ancalomicrobiaceae-affiliated facultatively methylotrophic bacteria that feed on methanotrophs of the genus Methylococcus.</title>
        <authorList>
            <person name="Saltykova V."/>
            <person name="Danilova O.V."/>
            <person name="Oshkin I.Y."/>
            <person name="Belova S.E."/>
            <person name="Pimenov N.V."/>
            <person name="Dedysh S.N."/>
        </authorList>
    </citation>
    <scope>NUCLEOTIDE SEQUENCE</scope>
    <source>
        <strain evidence="4">S20</strain>
    </source>
</reference>
<protein>
    <submittedName>
        <fullName evidence="4">Ubiquinol-cytochrome C chaperone family protein</fullName>
    </submittedName>
</protein>
<dbReference type="EMBL" id="CP158568">
    <property type="protein sequence ID" value="XBY46571.1"/>
    <property type="molecule type" value="Genomic_DNA"/>
</dbReference>
<evidence type="ECO:0000313" key="4">
    <source>
        <dbReference type="EMBL" id="XBY46571.1"/>
    </source>
</evidence>